<evidence type="ECO:0000313" key="1">
    <source>
        <dbReference type="EMBL" id="MDB9534951.1"/>
    </source>
</evidence>
<protein>
    <submittedName>
        <fullName evidence="1">Uncharacterized protein</fullName>
    </submittedName>
</protein>
<reference evidence="1 2" key="1">
    <citation type="submission" date="2023-01" db="EMBL/GenBank/DDBJ databases">
        <title>Genomes from the Australian National Cyanobacteria Reference Collection.</title>
        <authorList>
            <person name="Willis A."/>
            <person name="Lee E.M.F."/>
        </authorList>
    </citation>
    <scope>NUCLEOTIDE SEQUENCE [LARGE SCALE GENOMIC DNA]</scope>
    <source>
        <strain evidence="1 2">CS-1226</strain>
    </source>
</reference>
<comment type="caution">
    <text evidence="1">The sequence shown here is derived from an EMBL/GenBank/DDBJ whole genome shotgun (WGS) entry which is preliminary data.</text>
</comment>
<evidence type="ECO:0000313" key="2">
    <source>
        <dbReference type="Proteomes" id="UP001211249"/>
    </source>
</evidence>
<accession>A0ABT5AEP1</accession>
<keyword evidence="2" id="KW-1185">Reference proteome</keyword>
<gene>
    <name evidence="1" type="ORF">PN451_03655</name>
</gene>
<organism evidence="1 2">
    <name type="scientific">Dolichospermum planctonicum CS-1226</name>
    <dbReference type="NCBI Taxonomy" id="3021751"/>
    <lineage>
        <taxon>Bacteria</taxon>
        <taxon>Bacillati</taxon>
        <taxon>Cyanobacteriota</taxon>
        <taxon>Cyanophyceae</taxon>
        <taxon>Nostocales</taxon>
        <taxon>Aphanizomenonaceae</taxon>
        <taxon>Dolichospermum</taxon>
        <taxon>Dolichospermum planctonicum</taxon>
    </lineage>
</organism>
<name>A0ABT5AEP1_9CYAN</name>
<dbReference type="EMBL" id="JAQMUC010000021">
    <property type="protein sequence ID" value="MDB9534951.1"/>
    <property type="molecule type" value="Genomic_DNA"/>
</dbReference>
<dbReference type="Proteomes" id="UP001211249">
    <property type="component" value="Unassembled WGS sequence"/>
</dbReference>
<sequence length="106" mass="12050">MQVTIDLPDKFTTKIINQWGNLPQKILNNLVLEAFREKLIDFDELKDLLNFPADTELKEFLIQNNILHSAGLLNLYGACADIDFATDDEGISPETDDDLIEVINEK</sequence>
<dbReference type="RefSeq" id="WP_271794971.1">
    <property type="nucleotide sequence ID" value="NZ_JAQMUC010000021.1"/>
</dbReference>
<proteinExistence type="predicted"/>